<reference evidence="2 3" key="1">
    <citation type="submission" date="2019-11" db="EMBL/GenBank/DDBJ databases">
        <authorList>
            <person name="Zheng R.K."/>
            <person name="Sun C.M."/>
        </authorList>
    </citation>
    <scope>NUCLEOTIDE SEQUENCE [LARGE SCALE GENOMIC DNA]</scope>
    <source>
        <strain evidence="2 3">WC007</strain>
    </source>
</reference>
<dbReference type="InterPro" id="IPR036390">
    <property type="entry name" value="WH_DNA-bd_sf"/>
</dbReference>
<dbReference type="InterPro" id="IPR000600">
    <property type="entry name" value="ROK"/>
</dbReference>
<dbReference type="AlphaFoldDB" id="A0A6I6JLU0"/>
<dbReference type="Proteomes" id="UP000428260">
    <property type="component" value="Chromosome"/>
</dbReference>
<dbReference type="PANTHER" id="PTHR18964:SF149">
    <property type="entry name" value="BIFUNCTIONAL UDP-N-ACETYLGLUCOSAMINE 2-EPIMERASE_N-ACETYLMANNOSAMINE KINASE"/>
    <property type="match status" value="1"/>
</dbReference>
<evidence type="ECO:0000313" key="3">
    <source>
        <dbReference type="Proteomes" id="UP000428260"/>
    </source>
</evidence>
<dbReference type="Gene3D" id="3.30.420.40">
    <property type="match status" value="2"/>
</dbReference>
<dbReference type="InterPro" id="IPR043129">
    <property type="entry name" value="ATPase_NBD"/>
</dbReference>
<comment type="similarity">
    <text evidence="1">Belongs to the ROK (NagC/XylR) family.</text>
</comment>
<proteinExistence type="inferred from homology"/>
<dbReference type="PANTHER" id="PTHR18964">
    <property type="entry name" value="ROK (REPRESSOR, ORF, KINASE) FAMILY"/>
    <property type="match status" value="1"/>
</dbReference>
<keyword evidence="3" id="KW-1185">Reference proteome</keyword>
<organism evidence="2 3">
    <name type="scientific">Maribellus comscasis</name>
    <dbReference type="NCBI Taxonomy" id="2681766"/>
    <lineage>
        <taxon>Bacteria</taxon>
        <taxon>Pseudomonadati</taxon>
        <taxon>Bacteroidota</taxon>
        <taxon>Bacteroidia</taxon>
        <taxon>Marinilabiliales</taxon>
        <taxon>Prolixibacteraceae</taxon>
        <taxon>Maribellus</taxon>
    </lineage>
</organism>
<dbReference type="RefSeq" id="WP_158865338.1">
    <property type="nucleotide sequence ID" value="NZ_CP046401.1"/>
</dbReference>
<name>A0A6I6JLU0_9BACT</name>
<evidence type="ECO:0000256" key="1">
    <source>
        <dbReference type="ARBA" id="ARBA00006479"/>
    </source>
</evidence>
<sequence>MEHLFKNTGGQSQAVELKKISHKKQILRAIYFDGSLSNSELSKIVKLSTPKINSLLIELIDDGLVKDLGRGDSSGGRRPNIYGLVEDGFYVVGITINIKRTIISIFNASNEEVSGPHYFPIKVHSDIGIFNEVNKALEKVVNESNILREKILVAGIELPGLINEKKGVNKTYFPHIPDLYEELHKIFGIPVYFNHDSKLRTFAEQHFGLAKNKKNVLMLQADWGLGLGIIVSGKLYNGKSGFSGEFGHLPIVDNGELCSCGKKGCLETIASATAIARMAKQGIKDGNSSLILELVDGETDKIEISNVIQAANSGDQFAISLFTDVGYWLGRGMVYLIQIFNPELIIVSGKVAEASQFILAPIQQAIQTFSNRDISNDTEIKFSELGAKAGTMGAAAYALEKISFSK</sequence>
<dbReference type="Pfam" id="PF00480">
    <property type="entry name" value="ROK"/>
    <property type="match status" value="1"/>
</dbReference>
<protein>
    <submittedName>
        <fullName evidence="2">ROK family protein</fullName>
    </submittedName>
</protein>
<dbReference type="SUPFAM" id="SSF53067">
    <property type="entry name" value="Actin-like ATPase domain"/>
    <property type="match status" value="2"/>
</dbReference>
<dbReference type="SUPFAM" id="SSF46785">
    <property type="entry name" value="Winged helix' DNA-binding domain"/>
    <property type="match status" value="1"/>
</dbReference>
<dbReference type="KEGG" id="mcos:GM418_09180"/>
<dbReference type="EMBL" id="CP046401">
    <property type="protein sequence ID" value="QGY43825.1"/>
    <property type="molecule type" value="Genomic_DNA"/>
</dbReference>
<dbReference type="InterPro" id="IPR036388">
    <property type="entry name" value="WH-like_DNA-bd_sf"/>
</dbReference>
<evidence type="ECO:0000313" key="2">
    <source>
        <dbReference type="EMBL" id="QGY43825.1"/>
    </source>
</evidence>
<accession>A0A6I6JLU0</accession>
<dbReference type="Pfam" id="PF13412">
    <property type="entry name" value="HTH_24"/>
    <property type="match status" value="1"/>
</dbReference>
<gene>
    <name evidence="2" type="ORF">GM418_09180</name>
</gene>
<dbReference type="Gene3D" id="1.10.10.10">
    <property type="entry name" value="Winged helix-like DNA-binding domain superfamily/Winged helix DNA-binding domain"/>
    <property type="match status" value="1"/>
</dbReference>